<sequence length="319" mass="35492">MPRTLVLGGAVVNTPDEVLEHYAPSAATMSATRWRTIRPLVVEAVGKANYTSAWGAHFAMRATSVFVSWAVEQHLPLETECVFTPSNVERFCATCTKGLSRRTRANYRSALRSVARAATKKAPWPPEPKPYSDHVHLASPYTEAEVASFWRCAESQATEYRTRILTVMLTLGLGAGLKVSELLAVSADEHVRVHNDDERLWVIALEDRTVPVLAPLVPRLQQLCREYPTGPLIGKHQSTAKDPLGTLRRHVEIPSYLPTLTMSRLRTTWMTSVLMQPDVRISEFMLMAGTVSSKTLECIAPFIPYRAADDEYLFKGAGL</sequence>
<name>A0A1R4JZF4_9ACTN</name>
<evidence type="ECO:0000313" key="2">
    <source>
        <dbReference type="EMBL" id="SJN37379.1"/>
    </source>
</evidence>
<keyword evidence="3" id="KW-1185">Reference proteome</keyword>
<evidence type="ECO:0008006" key="4">
    <source>
        <dbReference type="Google" id="ProtNLM"/>
    </source>
</evidence>
<accession>A0A1R4JZF4</accession>
<gene>
    <name evidence="2" type="ORF">FM114_10465</name>
</gene>
<dbReference type="EMBL" id="FUKQ01000038">
    <property type="protein sequence ID" value="SJN37379.1"/>
    <property type="molecule type" value="Genomic_DNA"/>
</dbReference>
<dbReference type="Proteomes" id="UP000188342">
    <property type="component" value="Unassembled WGS sequence"/>
</dbReference>
<dbReference type="RefSeq" id="WP_094765091.1">
    <property type="nucleotide sequence ID" value="NZ_FUKQ01000038.1"/>
</dbReference>
<proteinExistence type="predicted"/>
<dbReference type="InterPro" id="IPR011010">
    <property type="entry name" value="DNA_brk_join_enz"/>
</dbReference>
<dbReference type="AlphaFoldDB" id="A0A1R4JZF4"/>
<dbReference type="SUPFAM" id="SSF56349">
    <property type="entry name" value="DNA breaking-rejoining enzymes"/>
    <property type="match status" value="1"/>
</dbReference>
<dbReference type="GO" id="GO:0006310">
    <property type="term" value="P:DNA recombination"/>
    <property type="evidence" value="ECO:0007669"/>
    <property type="project" value="UniProtKB-KW"/>
</dbReference>
<reference evidence="2 3" key="1">
    <citation type="submission" date="2017-02" db="EMBL/GenBank/DDBJ databases">
        <authorList>
            <person name="Peterson S.W."/>
        </authorList>
    </citation>
    <scope>NUCLEOTIDE SEQUENCE [LARGE SCALE GENOMIC DNA]</scope>
    <source>
        <strain evidence="2 3">LSP_Lj1</strain>
    </source>
</reference>
<organism evidence="2 3">
    <name type="scientific">Luteococcus japonicus LSP_Lj1</name>
    <dbReference type="NCBI Taxonomy" id="1255658"/>
    <lineage>
        <taxon>Bacteria</taxon>
        <taxon>Bacillati</taxon>
        <taxon>Actinomycetota</taxon>
        <taxon>Actinomycetes</taxon>
        <taxon>Propionibacteriales</taxon>
        <taxon>Propionibacteriaceae</taxon>
        <taxon>Luteococcus</taxon>
    </lineage>
</organism>
<dbReference type="GO" id="GO:0003677">
    <property type="term" value="F:DNA binding"/>
    <property type="evidence" value="ECO:0007669"/>
    <property type="project" value="InterPro"/>
</dbReference>
<keyword evidence="1" id="KW-0233">DNA recombination</keyword>
<dbReference type="OrthoDB" id="5189518at2"/>
<dbReference type="GO" id="GO:0015074">
    <property type="term" value="P:DNA integration"/>
    <property type="evidence" value="ECO:0007669"/>
    <property type="project" value="InterPro"/>
</dbReference>
<protein>
    <recommendedName>
        <fullName evidence="4">Integrase</fullName>
    </recommendedName>
</protein>
<dbReference type="InterPro" id="IPR013762">
    <property type="entry name" value="Integrase-like_cat_sf"/>
</dbReference>
<evidence type="ECO:0000313" key="3">
    <source>
        <dbReference type="Proteomes" id="UP000188342"/>
    </source>
</evidence>
<evidence type="ECO:0000256" key="1">
    <source>
        <dbReference type="ARBA" id="ARBA00023172"/>
    </source>
</evidence>
<dbReference type="Gene3D" id="1.10.443.10">
    <property type="entry name" value="Intergrase catalytic core"/>
    <property type="match status" value="1"/>
</dbReference>